<dbReference type="AlphaFoldDB" id="A0A0R3TS91"/>
<dbReference type="InterPro" id="IPR036872">
    <property type="entry name" value="CH_dom_sf"/>
</dbReference>
<dbReference type="Pfam" id="PF00307">
    <property type="entry name" value="CH"/>
    <property type="match status" value="1"/>
</dbReference>
<dbReference type="PANTHER" id="PTHR23167:SF46">
    <property type="entry name" value="EPS15 HOMOLOGY DOMAIN CONTAINING PROTEIN-BINDING PROTEIN 1, ISOFORM F"/>
    <property type="match status" value="1"/>
</dbReference>
<evidence type="ECO:0000259" key="2">
    <source>
        <dbReference type="PROSITE" id="PS50021"/>
    </source>
</evidence>
<reference evidence="3 4" key="2">
    <citation type="submission" date="2018-11" db="EMBL/GenBank/DDBJ databases">
        <authorList>
            <consortium name="Pathogen Informatics"/>
        </authorList>
    </citation>
    <scope>NUCLEOTIDE SEQUENCE [LARGE SCALE GENOMIC DNA]</scope>
</reference>
<keyword evidence="4" id="KW-1185">Reference proteome</keyword>
<dbReference type="InterPro" id="IPR050540">
    <property type="entry name" value="F-actin_Monoox_Mical"/>
</dbReference>
<gene>
    <name evidence="3" type="ORF">HNAJ_LOCUS10497</name>
</gene>
<reference evidence="5" key="1">
    <citation type="submission" date="2017-02" db="UniProtKB">
        <authorList>
            <consortium name="WormBaseParasite"/>
        </authorList>
    </citation>
    <scope>IDENTIFICATION</scope>
</reference>
<dbReference type="Gene3D" id="1.10.418.10">
    <property type="entry name" value="Calponin-like domain"/>
    <property type="match status" value="1"/>
</dbReference>
<name>A0A0R3TS91_RODNA</name>
<dbReference type="InterPro" id="IPR001715">
    <property type="entry name" value="CH_dom"/>
</dbReference>
<feature type="domain" description="Calponin-homology (CH)" evidence="2">
    <location>
        <begin position="117"/>
        <end position="195"/>
    </location>
</feature>
<dbReference type="PROSITE" id="PS50021">
    <property type="entry name" value="CH"/>
    <property type="match status" value="1"/>
</dbReference>
<dbReference type="OrthoDB" id="6260798at2759"/>
<dbReference type="PANTHER" id="PTHR23167">
    <property type="entry name" value="CALPONIN HOMOLOGY DOMAIN-CONTAINING PROTEIN DDB_G0272472-RELATED"/>
    <property type="match status" value="1"/>
</dbReference>
<feature type="compositionally biased region" description="Polar residues" evidence="1">
    <location>
        <begin position="78"/>
        <end position="89"/>
    </location>
</feature>
<dbReference type="EMBL" id="UZAE01013078">
    <property type="protein sequence ID" value="VDO08081.1"/>
    <property type="molecule type" value="Genomic_DNA"/>
</dbReference>
<evidence type="ECO:0000256" key="1">
    <source>
        <dbReference type="SAM" id="MobiDB-lite"/>
    </source>
</evidence>
<dbReference type="WBParaSite" id="HNAJ_0001050201-mRNA-1">
    <property type="protein sequence ID" value="HNAJ_0001050201-mRNA-1"/>
    <property type="gene ID" value="HNAJ_0001050201"/>
</dbReference>
<feature type="region of interest" description="Disordered" evidence="1">
    <location>
        <begin position="64"/>
        <end position="89"/>
    </location>
</feature>
<sequence>MQKAETAMKVQPSGFHDVSESIQLACETFQRKDLESSNSAFDQLTLGLDALWILAVAAGSGTGPVEDTHASGTAKGSVGSSTSTLIGQRSKRNSMNSMLPDMEVHSARSPLLDRWLTRQDERLLAWCQDVTQSYEGINITNYTSSWRDGLAFLAIINQQRLCDIHLIFLVPTKHPTSLCVHENLRSSKKTCSEND</sequence>
<proteinExistence type="predicted"/>
<evidence type="ECO:0000313" key="4">
    <source>
        <dbReference type="Proteomes" id="UP000278807"/>
    </source>
</evidence>
<dbReference type="STRING" id="102285.A0A0R3TS91"/>
<protein>
    <submittedName>
        <fullName evidence="5">Calponin-homology (CH) domain-containing protein</fullName>
    </submittedName>
</protein>
<organism evidence="5">
    <name type="scientific">Rodentolepis nana</name>
    <name type="common">Dwarf tapeworm</name>
    <name type="synonym">Hymenolepis nana</name>
    <dbReference type="NCBI Taxonomy" id="102285"/>
    <lineage>
        <taxon>Eukaryota</taxon>
        <taxon>Metazoa</taxon>
        <taxon>Spiralia</taxon>
        <taxon>Lophotrochozoa</taxon>
        <taxon>Platyhelminthes</taxon>
        <taxon>Cestoda</taxon>
        <taxon>Eucestoda</taxon>
        <taxon>Cyclophyllidea</taxon>
        <taxon>Hymenolepididae</taxon>
        <taxon>Rodentolepis</taxon>
    </lineage>
</organism>
<evidence type="ECO:0000313" key="5">
    <source>
        <dbReference type="WBParaSite" id="HNAJ_0001050201-mRNA-1"/>
    </source>
</evidence>
<dbReference type="Proteomes" id="UP000278807">
    <property type="component" value="Unassembled WGS sequence"/>
</dbReference>
<accession>A0A0R3TS91</accession>
<dbReference type="SUPFAM" id="SSF47576">
    <property type="entry name" value="Calponin-homology domain, CH-domain"/>
    <property type="match status" value="1"/>
</dbReference>
<evidence type="ECO:0000313" key="3">
    <source>
        <dbReference type="EMBL" id="VDO08081.1"/>
    </source>
</evidence>